<dbReference type="Gene3D" id="3.40.50.620">
    <property type="entry name" value="HUPs"/>
    <property type="match status" value="1"/>
</dbReference>
<feature type="binding site" description="in other chain" evidence="13">
    <location>
        <position position="175"/>
    </location>
    <ligand>
        <name>deamido-NAD(+)</name>
        <dbReference type="ChEBI" id="CHEBI:58437"/>
        <note>ligand shared between two neighboring subunits</note>
    </ligand>
</feature>
<feature type="binding site" evidence="13">
    <location>
        <begin position="49"/>
        <end position="56"/>
    </location>
    <ligand>
        <name>ATP</name>
        <dbReference type="ChEBI" id="CHEBI:30616"/>
    </ligand>
</feature>
<name>A0A4R6S0E6_9MICO</name>
<evidence type="ECO:0000256" key="12">
    <source>
        <dbReference type="ARBA" id="ARBA00070926"/>
    </source>
</evidence>
<dbReference type="GO" id="GO:0008795">
    <property type="term" value="F:NAD+ synthase activity"/>
    <property type="evidence" value="ECO:0007669"/>
    <property type="project" value="UniProtKB-UniRule"/>
</dbReference>
<evidence type="ECO:0000256" key="13">
    <source>
        <dbReference type="HAMAP-Rule" id="MF_00193"/>
    </source>
</evidence>
<proteinExistence type="inferred from homology"/>
<evidence type="ECO:0000256" key="6">
    <source>
        <dbReference type="ARBA" id="ARBA00022840"/>
    </source>
</evidence>
<dbReference type="CDD" id="cd00553">
    <property type="entry name" value="NAD_synthase"/>
    <property type="match status" value="1"/>
</dbReference>
<dbReference type="InterPro" id="IPR003694">
    <property type="entry name" value="NAD_synthase"/>
</dbReference>
<feature type="domain" description="NAD/GMP synthase" evidence="17">
    <location>
        <begin position="26"/>
        <end position="267"/>
    </location>
</feature>
<evidence type="ECO:0000256" key="5">
    <source>
        <dbReference type="ARBA" id="ARBA00022741"/>
    </source>
</evidence>
<dbReference type="Pfam" id="PF02540">
    <property type="entry name" value="NAD_synthase"/>
    <property type="match status" value="1"/>
</dbReference>
<evidence type="ECO:0000256" key="11">
    <source>
        <dbReference type="ARBA" id="ARBA00066987"/>
    </source>
</evidence>
<comment type="function">
    <text evidence="10 13">Catalyzes the ATP-dependent amidation of deamido-NAD to form NAD. Uses ammonia as a nitrogen source.</text>
</comment>
<feature type="binding site" evidence="13">
    <location>
        <position position="162"/>
    </location>
    <ligand>
        <name>ATP</name>
        <dbReference type="ChEBI" id="CHEBI:30616"/>
    </ligand>
</feature>
<feature type="binding site" evidence="13">
    <location>
        <position position="167"/>
    </location>
    <ligand>
        <name>Mg(2+)</name>
        <dbReference type="ChEBI" id="CHEBI:18420"/>
    </ligand>
</feature>
<evidence type="ECO:0000256" key="3">
    <source>
        <dbReference type="ARBA" id="ARBA00022598"/>
    </source>
</evidence>
<keyword evidence="6 13" id="KW-0067">ATP-binding</keyword>
<sequence>MGVSEMQQEIIRALRPVPAIDPAAELERRVTFLADYARAIPGVRGFVLGISGGQDSSLAGRLAQLAVERLRGEGRDAEFIAVRLPYAVQRDEDDAQLALAFIQPDSTVTVDIAAGTDGIVSQVSAATGTPVSDFTRGNVKARMRMVAQYAIAGDRGLLVIGTDHAAEAITGFFTKFGDGAADIIPLSGLTKSQGAELLRELNAPTRLWEKVPTADLLDEQPGQSDESSLGVTYPEIDGYLRGEQVAAAAAENLERRYRATEHKRRLPVAPGDTWWRGDAERRAEA</sequence>
<comment type="subunit">
    <text evidence="2 13">Homodimer.</text>
</comment>
<evidence type="ECO:0000256" key="9">
    <source>
        <dbReference type="ARBA" id="ARBA00051206"/>
    </source>
</evidence>
<evidence type="ECO:0000256" key="15">
    <source>
        <dbReference type="RuleBase" id="RU003812"/>
    </source>
</evidence>
<dbReference type="NCBIfam" id="NF001979">
    <property type="entry name" value="PRK00768.1"/>
    <property type="match status" value="1"/>
</dbReference>
<comment type="similarity">
    <text evidence="1 13 14">Belongs to the NAD synthetase family.</text>
</comment>
<reference evidence="18 19" key="1">
    <citation type="submission" date="2019-03" db="EMBL/GenBank/DDBJ databases">
        <title>Genomic analyses of the natural microbiome of Caenorhabditis elegans.</title>
        <authorList>
            <person name="Samuel B."/>
        </authorList>
    </citation>
    <scope>NUCLEOTIDE SEQUENCE [LARGE SCALE GENOMIC DNA]</scope>
    <source>
        <strain evidence="18 19">JUb18</strain>
    </source>
</reference>
<comment type="pathway">
    <text evidence="13">Cofactor biosynthesis; NAD(+) biosynthesis; NAD(+) from deamido-NAD(+) (ammonia route): step 1/1.</text>
</comment>
<dbReference type="GO" id="GO:0005524">
    <property type="term" value="F:ATP binding"/>
    <property type="evidence" value="ECO:0007669"/>
    <property type="project" value="UniProtKB-UniRule"/>
</dbReference>
<evidence type="ECO:0000313" key="19">
    <source>
        <dbReference type="Proteomes" id="UP000295601"/>
    </source>
</evidence>
<dbReference type="AlphaFoldDB" id="A0A4R6S0E6"/>
<dbReference type="EC" id="6.3.1.5" evidence="11 13"/>
<dbReference type="HAMAP" id="MF_00193">
    <property type="entry name" value="NadE_ammonia_dep"/>
    <property type="match status" value="1"/>
</dbReference>
<feature type="binding site" evidence="13">
    <location>
        <position position="182"/>
    </location>
    <ligand>
        <name>deamido-NAD(+)</name>
        <dbReference type="ChEBI" id="CHEBI:58437"/>
        <note>ligand shared between two neighboring subunits</note>
    </ligand>
</feature>
<accession>A0A4R6S0E6</accession>
<dbReference type="GO" id="GO:0005737">
    <property type="term" value="C:cytoplasm"/>
    <property type="evidence" value="ECO:0007669"/>
    <property type="project" value="InterPro"/>
</dbReference>
<feature type="binding site" evidence="13">
    <location>
        <position position="191"/>
    </location>
    <ligand>
        <name>ATP</name>
        <dbReference type="ChEBI" id="CHEBI:30616"/>
    </ligand>
</feature>
<evidence type="ECO:0000256" key="1">
    <source>
        <dbReference type="ARBA" id="ARBA00005859"/>
    </source>
</evidence>
<dbReference type="UniPathway" id="UPA00253">
    <property type="reaction ID" value="UER00333"/>
</dbReference>
<dbReference type="FunFam" id="3.40.50.620:FF:000015">
    <property type="entry name" value="NH(3)-dependent NAD(+) synthetase"/>
    <property type="match status" value="1"/>
</dbReference>
<feature type="binding site" description="in other chain" evidence="13">
    <location>
        <begin position="262"/>
        <end position="263"/>
    </location>
    <ligand>
        <name>deamido-NAD(+)</name>
        <dbReference type="ChEBI" id="CHEBI:58437"/>
        <note>ligand shared between two neighboring subunits</note>
    </ligand>
</feature>
<comment type="catalytic activity">
    <reaction evidence="9 13 15">
        <text>deamido-NAD(+) + NH4(+) + ATP = AMP + diphosphate + NAD(+) + H(+)</text>
        <dbReference type="Rhea" id="RHEA:21188"/>
        <dbReference type="ChEBI" id="CHEBI:15378"/>
        <dbReference type="ChEBI" id="CHEBI:28938"/>
        <dbReference type="ChEBI" id="CHEBI:30616"/>
        <dbReference type="ChEBI" id="CHEBI:33019"/>
        <dbReference type="ChEBI" id="CHEBI:57540"/>
        <dbReference type="ChEBI" id="CHEBI:58437"/>
        <dbReference type="ChEBI" id="CHEBI:456215"/>
        <dbReference type="EC" id="6.3.1.5"/>
    </reaction>
</comment>
<dbReference type="NCBIfam" id="TIGR00552">
    <property type="entry name" value="nadE"/>
    <property type="match status" value="1"/>
</dbReference>
<evidence type="ECO:0000313" key="18">
    <source>
        <dbReference type="EMBL" id="TDP92674.1"/>
    </source>
</evidence>
<dbReference type="EMBL" id="SNYA01000004">
    <property type="protein sequence ID" value="TDP92674.1"/>
    <property type="molecule type" value="Genomic_DNA"/>
</dbReference>
<feature type="region of interest" description="Disordered" evidence="16">
    <location>
        <begin position="259"/>
        <end position="285"/>
    </location>
</feature>
<keyword evidence="7 13" id="KW-0460">Magnesium</keyword>
<gene>
    <name evidence="13" type="primary">nadE</name>
    <name evidence="18" type="ORF">EDF62_1896</name>
</gene>
<dbReference type="InterPro" id="IPR022926">
    <property type="entry name" value="NH(3)-dep_NAD(+)_synth"/>
</dbReference>
<feature type="binding site" evidence="13">
    <location>
        <position position="55"/>
    </location>
    <ligand>
        <name>Mg(2+)</name>
        <dbReference type="ChEBI" id="CHEBI:18420"/>
    </ligand>
</feature>
<evidence type="ECO:0000256" key="4">
    <source>
        <dbReference type="ARBA" id="ARBA00022723"/>
    </source>
</evidence>
<feature type="compositionally biased region" description="Basic and acidic residues" evidence="16">
    <location>
        <begin position="275"/>
        <end position="285"/>
    </location>
</feature>
<feature type="binding site" evidence="13">
    <location>
        <position position="213"/>
    </location>
    <ligand>
        <name>ATP</name>
        <dbReference type="ChEBI" id="CHEBI:30616"/>
    </ligand>
</feature>
<evidence type="ECO:0000256" key="10">
    <source>
        <dbReference type="ARBA" id="ARBA00055966"/>
    </source>
</evidence>
<evidence type="ECO:0000256" key="7">
    <source>
        <dbReference type="ARBA" id="ARBA00022842"/>
    </source>
</evidence>
<evidence type="ECO:0000256" key="14">
    <source>
        <dbReference type="RuleBase" id="RU003811"/>
    </source>
</evidence>
<evidence type="ECO:0000256" key="2">
    <source>
        <dbReference type="ARBA" id="ARBA00011738"/>
    </source>
</evidence>
<dbReference type="GO" id="GO:0004359">
    <property type="term" value="F:glutaminase activity"/>
    <property type="evidence" value="ECO:0007669"/>
    <property type="project" value="InterPro"/>
</dbReference>
<dbReference type="InterPro" id="IPR014729">
    <property type="entry name" value="Rossmann-like_a/b/a_fold"/>
</dbReference>
<keyword evidence="19" id="KW-1185">Reference proteome</keyword>
<evidence type="ECO:0000256" key="16">
    <source>
        <dbReference type="SAM" id="MobiDB-lite"/>
    </source>
</evidence>
<dbReference type="SUPFAM" id="SSF52402">
    <property type="entry name" value="Adenine nucleotide alpha hydrolases-like"/>
    <property type="match status" value="1"/>
</dbReference>
<dbReference type="GO" id="GO:0003952">
    <property type="term" value="F:NAD+ synthase (glutamine-hydrolyzing) activity"/>
    <property type="evidence" value="ECO:0007669"/>
    <property type="project" value="InterPro"/>
</dbReference>
<dbReference type="PANTHER" id="PTHR23090">
    <property type="entry name" value="NH 3 /GLUTAMINE-DEPENDENT NAD + SYNTHETASE"/>
    <property type="match status" value="1"/>
</dbReference>
<protein>
    <recommendedName>
        <fullName evidence="12 13">NH(3)-dependent NAD(+) synthetase</fullName>
        <ecNumber evidence="11 13">6.3.1.5</ecNumber>
    </recommendedName>
</protein>
<feature type="binding site" description="in other chain" evidence="13">
    <location>
        <position position="142"/>
    </location>
    <ligand>
        <name>deamido-NAD(+)</name>
        <dbReference type="ChEBI" id="CHEBI:58437"/>
        <note>ligand shared between two neighboring subunits</note>
    </ligand>
</feature>
<comment type="caution">
    <text evidence="18">The sequence shown here is derived from an EMBL/GenBank/DDBJ whole genome shotgun (WGS) entry which is preliminary data.</text>
</comment>
<dbReference type="PANTHER" id="PTHR23090:SF7">
    <property type="entry name" value="NH(3)-DEPENDENT NAD(+) SYNTHETASE"/>
    <property type="match status" value="1"/>
</dbReference>
<keyword evidence="4 13" id="KW-0479">Metal-binding</keyword>
<dbReference type="InterPro" id="IPR022310">
    <property type="entry name" value="NAD/GMP_synthase"/>
</dbReference>
<keyword evidence="3 13" id="KW-0436">Ligase</keyword>
<evidence type="ECO:0000259" key="17">
    <source>
        <dbReference type="Pfam" id="PF02540"/>
    </source>
</evidence>
<organism evidence="18 19">
    <name type="scientific">Leucobacter luti</name>
    <dbReference type="NCBI Taxonomy" id="340320"/>
    <lineage>
        <taxon>Bacteria</taxon>
        <taxon>Bacillati</taxon>
        <taxon>Actinomycetota</taxon>
        <taxon>Actinomycetes</taxon>
        <taxon>Micrococcales</taxon>
        <taxon>Microbacteriaceae</taxon>
        <taxon>Leucobacter</taxon>
    </lineage>
</organism>
<evidence type="ECO:0000256" key="8">
    <source>
        <dbReference type="ARBA" id="ARBA00023027"/>
    </source>
</evidence>
<dbReference type="GO" id="GO:0009435">
    <property type="term" value="P:NAD+ biosynthetic process"/>
    <property type="evidence" value="ECO:0007669"/>
    <property type="project" value="UniProtKB-UniRule"/>
</dbReference>
<keyword evidence="5 13" id="KW-0547">Nucleotide-binding</keyword>
<dbReference type="Proteomes" id="UP000295601">
    <property type="component" value="Unassembled WGS sequence"/>
</dbReference>
<dbReference type="GO" id="GO:0046872">
    <property type="term" value="F:metal ion binding"/>
    <property type="evidence" value="ECO:0007669"/>
    <property type="project" value="UniProtKB-KW"/>
</dbReference>
<keyword evidence="8 13" id="KW-0520">NAD</keyword>